<protein>
    <submittedName>
        <fullName evidence="1">Uncharacterized protein</fullName>
    </submittedName>
</protein>
<dbReference type="InParanoid" id="A0A1X7TVY7"/>
<proteinExistence type="predicted"/>
<dbReference type="EnsemblMetazoa" id="Aqu2.1.19280_001">
    <property type="protein sequence ID" value="Aqu2.1.19280_001"/>
    <property type="gene ID" value="Aqu2.1.19280"/>
</dbReference>
<accession>A0A1X7TVY7</accession>
<name>A0A1X7TVY7_AMPQE</name>
<sequence length="52" mass="5822">LDVPHSVSKRWSHSLSVFIMSPHCVWIITAGGYVDWIGTLVTNPNIVMITEL</sequence>
<evidence type="ECO:0000313" key="1">
    <source>
        <dbReference type="EnsemblMetazoa" id="Aqu2.1.19280_001"/>
    </source>
</evidence>
<organism evidence="1">
    <name type="scientific">Amphimedon queenslandica</name>
    <name type="common">Sponge</name>
    <dbReference type="NCBI Taxonomy" id="400682"/>
    <lineage>
        <taxon>Eukaryota</taxon>
        <taxon>Metazoa</taxon>
        <taxon>Porifera</taxon>
        <taxon>Demospongiae</taxon>
        <taxon>Heteroscleromorpha</taxon>
        <taxon>Haplosclerida</taxon>
        <taxon>Niphatidae</taxon>
        <taxon>Amphimedon</taxon>
    </lineage>
</organism>
<reference evidence="1" key="1">
    <citation type="submission" date="2017-05" db="UniProtKB">
        <authorList>
            <consortium name="EnsemblMetazoa"/>
        </authorList>
    </citation>
    <scope>IDENTIFICATION</scope>
</reference>
<dbReference type="AlphaFoldDB" id="A0A1X7TVY7"/>